<dbReference type="GO" id="GO:0004526">
    <property type="term" value="F:ribonuclease P activity"/>
    <property type="evidence" value="ECO:0007669"/>
    <property type="project" value="InterPro"/>
</dbReference>
<dbReference type="GO" id="GO:0042781">
    <property type="term" value="F:3'-tRNA processing endoribonuclease activity"/>
    <property type="evidence" value="ECO:0007669"/>
    <property type="project" value="TreeGrafter"/>
</dbReference>
<keyword evidence="6" id="KW-0694">RNA-binding</keyword>
<dbReference type="GO" id="GO:0030677">
    <property type="term" value="C:ribonuclease P complex"/>
    <property type="evidence" value="ECO:0007669"/>
    <property type="project" value="TreeGrafter"/>
</dbReference>
<dbReference type="Gene3D" id="3.30.230.10">
    <property type="match status" value="1"/>
</dbReference>
<evidence type="ECO:0000256" key="3">
    <source>
        <dbReference type="ARBA" id="ARBA00022722"/>
    </source>
</evidence>
<keyword evidence="4" id="KW-0255">Endonuclease</keyword>
<reference evidence="7" key="1">
    <citation type="submission" date="2018-05" db="EMBL/GenBank/DDBJ databases">
        <authorList>
            <person name="Lanie J.A."/>
            <person name="Ng W.-L."/>
            <person name="Kazmierczak K.M."/>
            <person name="Andrzejewski T.M."/>
            <person name="Davidsen T.M."/>
            <person name="Wayne K.J."/>
            <person name="Tettelin H."/>
            <person name="Glass J.I."/>
            <person name="Rusch D."/>
            <person name="Podicherti R."/>
            <person name="Tsui H.-C.T."/>
            <person name="Winkler M.E."/>
        </authorList>
    </citation>
    <scope>NUCLEOTIDE SEQUENCE</scope>
</reference>
<keyword evidence="2" id="KW-0819">tRNA processing</keyword>
<evidence type="ECO:0000256" key="1">
    <source>
        <dbReference type="ARBA" id="ARBA00002663"/>
    </source>
</evidence>
<dbReference type="AlphaFoldDB" id="A0A382L6Y2"/>
<protein>
    <submittedName>
        <fullName evidence="7">Uncharacterized protein</fullName>
    </submittedName>
</protein>
<dbReference type="InterPro" id="IPR020568">
    <property type="entry name" value="Ribosomal_Su5_D2-typ_SF"/>
</dbReference>
<dbReference type="GO" id="GO:0000049">
    <property type="term" value="F:tRNA binding"/>
    <property type="evidence" value="ECO:0007669"/>
    <property type="project" value="InterPro"/>
</dbReference>
<keyword evidence="5" id="KW-0378">Hydrolase</keyword>
<keyword evidence="3" id="KW-0540">Nuclease</keyword>
<dbReference type="InterPro" id="IPR000100">
    <property type="entry name" value="RNase_P"/>
</dbReference>
<organism evidence="7">
    <name type="scientific">marine metagenome</name>
    <dbReference type="NCBI Taxonomy" id="408172"/>
    <lineage>
        <taxon>unclassified sequences</taxon>
        <taxon>metagenomes</taxon>
        <taxon>ecological metagenomes</taxon>
    </lineage>
</organism>
<dbReference type="PROSITE" id="PS00648">
    <property type="entry name" value="RIBONUCLEASE_P"/>
    <property type="match status" value="1"/>
</dbReference>
<proteinExistence type="predicted"/>
<comment type="function">
    <text evidence="1">RNaseP catalyzes the removal of the 5'-leader sequence from pre-tRNA to produce the mature 5'-terminus. It can also cleave other RNA substrates such as 4.5S RNA. The protein component plays an auxiliary but essential role in vivo by binding to the 5'-leader sequence and broadening the substrate specificity of the ribozyme.</text>
</comment>
<dbReference type="InterPro" id="IPR014721">
    <property type="entry name" value="Ribsml_uS5_D2-typ_fold_subgr"/>
</dbReference>
<dbReference type="InterPro" id="IPR020539">
    <property type="entry name" value="RNase_P_CS"/>
</dbReference>
<dbReference type="PANTHER" id="PTHR33992:SF1">
    <property type="entry name" value="RIBONUCLEASE P PROTEIN COMPONENT"/>
    <property type="match status" value="1"/>
</dbReference>
<dbReference type="Pfam" id="PF00825">
    <property type="entry name" value="Ribonuclease_P"/>
    <property type="match status" value="1"/>
</dbReference>
<dbReference type="NCBIfam" id="TIGR00188">
    <property type="entry name" value="rnpA"/>
    <property type="match status" value="1"/>
</dbReference>
<dbReference type="SUPFAM" id="SSF54211">
    <property type="entry name" value="Ribosomal protein S5 domain 2-like"/>
    <property type="match status" value="1"/>
</dbReference>
<evidence type="ECO:0000256" key="6">
    <source>
        <dbReference type="ARBA" id="ARBA00022884"/>
    </source>
</evidence>
<evidence type="ECO:0000256" key="4">
    <source>
        <dbReference type="ARBA" id="ARBA00022759"/>
    </source>
</evidence>
<dbReference type="PANTHER" id="PTHR33992">
    <property type="entry name" value="RIBONUCLEASE P PROTEIN COMPONENT"/>
    <property type="match status" value="1"/>
</dbReference>
<accession>A0A382L6Y2</accession>
<gene>
    <name evidence="7" type="ORF">METZ01_LOCUS285552</name>
</gene>
<evidence type="ECO:0000313" key="7">
    <source>
        <dbReference type="EMBL" id="SVC32698.1"/>
    </source>
</evidence>
<dbReference type="EMBL" id="UINC01085292">
    <property type="protein sequence ID" value="SVC32698.1"/>
    <property type="molecule type" value="Genomic_DNA"/>
</dbReference>
<sequence length="127" mass="14646">MSGRKFPASVRMRIRSDIREVFSQGSYRPLGPIGAKYIRTSHQESRFLVTVKKAVGHAPFRNRIKRILREGLRHHRDQFTIPHDICLMVTLTPKFPLKFGYVSGLIRQLAEDLNPQPNRVKPSLQNA</sequence>
<evidence type="ECO:0000256" key="2">
    <source>
        <dbReference type="ARBA" id="ARBA00022694"/>
    </source>
</evidence>
<evidence type="ECO:0000256" key="5">
    <source>
        <dbReference type="ARBA" id="ARBA00022801"/>
    </source>
</evidence>
<name>A0A382L6Y2_9ZZZZ</name>